<dbReference type="AlphaFoldDB" id="A0A2Z4RDX8"/>
<name>A0A2Z4RDX8_PSEPU</name>
<sequence>MADTPLSRAGSLLQVFVVKPDGSQQNLDNGKIPALPRSPFAAPCRLKPIPCLSNSVLTSSPWPFWPLSLSLPASSTPSPVVADS</sequence>
<reference evidence="1 2" key="1">
    <citation type="submission" date="2018-05" db="EMBL/GenBank/DDBJ databases">
        <title>Whole genome sequence of Pseudomonas putida JBC17.</title>
        <authorList>
            <person name="Lee Y.H."/>
            <person name="David K."/>
        </authorList>
    </citation>
    <scope>NUCLEOTIDE SEQUENCE [LARGE SCALE GENOMIC DNA]</scope>
    <source>
        <strain evidence="1 2">JBC17</strain>
    </source>
</reference>
<evidence type="ECO:0000313" key="2">
    <source>
        <dbReference type="Proteomes" id="UP000250299"/>
    </source>
</evidence>
<gene>
    <name evidence="1" type="ORF">DKY63_05240</name>
</gene>
<protein>
    <submittedName>
        <fullName evidence="1">Uncharacterized protein</fullName>
    </submittedName>
</protein>
<organism evidence="1 2">
    <name type="scientific">Pseudomonas putida</name>
    <name type="common">Arthrobacter siderocapsulatus</name>
    <dbReference type="NCBI Taxonomy" id="303"/>
    <lineage>
        <taxon>Bacteria</taxon>
        <taxon>Pseudomonadati</taxon>
        <taxon>Pseudomonadota</taxon>
        <taxon>Gammaproteobacteria</taxon>
        <taxon>Pseudomonadales</taxon>
        <taxon>Pseudomonadaceae</taxon>
        <taxon>Pseudomonas</taxon>
    </lineage>
</organism>
<dbReference type="Proteomes" id="UP000250299">
    <property type="component" value="Chromosome"/>
</dbReference>
<dbReference type="EMBL" id="CP029693">
    <property type="protein sequence ID" value="AWY39340.1"/>
    <property type="molecule type" value="Genomic_DNA"/>
</dbReference>
<proteinExistence type="predicted"/>
<evidence type="ECO:0000313" key="1">
    <source>
        <dbReference type="EMBL" id="AWY39340.1"/>
    </source>
</evidence>
<accession>A0A2Z4RDX8</accession>